<feature type="compositionally biased region" description="Polar residues" evidence="1">
    <location>
        <begin position="318"/>
        <end position="337"/>
    </location>
</feature>
<organism evidence="3 4">
    <name type="scientific">Monosporascus ibericus</name>
    <dbReference type="NCBI Taxonomy" id="155417"/>
    <lineage>
        <taxon>Eukaryota</taxon>
        <taxon>Fungi</taxon>
        <taxon>Dikarya</taxon>
        <taxon>Ascomycota</taxon>
        <taxon>Pezizomycotina</taxon>
        <taxon>Sordariomycetes</taxon>
        <taxon>Xylariomycetidae</taxon>
        <taxon>Xylariales</taxon>
        <taxon>Xylariales incertae sedis</taxon>
        <taxon>Monosporascus</taxon>
    </lineage>
</organism>
<sequence length="363" mass="38504">MSRIGALTTTFTPPAACATSTGLYLVDCGEDCSYHAKGPLETTSCYPDDYDPQISSGYYSPGICPSGYTEACSRAESMGTATEWAYTCCPSVESNSYSCLPTAYLEWDLTLGCQLSMSSGTFTLFDITAMELNGQMSVQSSTVGNDFRIGAHAIEVRRQATDASLTAATTSRPSDTSPADTSGAISGFDSNGRNSSSINGNNSTEGDGDSTGFPPGVAAGIGAGGTVALLGLGVGIFFLCRRRRAKRKALSTDEGNSNASPLMATTVEATSPGSARGYYEPESAKALGTFEHPIYGGAYEMEGNTTIYEIGPGKDTYELQTESRPQELQTESRPQELQTEDRPQELQTESRPEELQAERETHS</sequence>
<comment type="caution">
    <text evidence="3">The sequence shown here is derived from an EMBL/GenBank/DDBJ whole genome shotgun (WGS) entry which is preliminary data.</text>
</comment>
<protein>
    <submittedName>
        <fullName evidence="3">Uncharacterized protein</fullName>
    </submittedName>
</protein>
<keyword evidence="4" id="KW-1185">Reference proteome</keyword>
<keyword evidence="2" id="KW-0812">Transmembrane</keyword>
<feature type="compositionally biased region" description="Polar residues" evidence="1">
    <location>
        <begin position="172"/>
        <end position="184"/>
    </location>
</feature>
<gene>
    <name evidence="3" type="ORF">DL764_009499</name>
</gene>
<keyword evidence="2" id="KW-1133">Transmembrane helix</keyword>
<reference evidence="3 4" key="1">
    <citation type="submission" date="2018-06" db="EMBL/GenBank/DDBJ databases">
        <title>Complete Genomes of Monosporascus.</title>
        <authorList>
            <person name="Robinson A.J."/>
            <person name="Natvig D.O."/>
        </authorList>
    </citation>
    <scope>NUCLEOTIDE SEQUENCE [LARGE SCALE GENOMIC DNA]</scope>
    <source>
        <strain evidence="3 4">CBS 110550</strain>
    </source>
</reference>
<keyword evidence="2" id="KW-0472">Membrane</keyword>
<feature type="region of interest" description="Disordered" evidence="1">
    <location>
        <begin position="311"/>
        <end position="363"/>
    </location>
</feature>
<evidence type="ECO:0000313" key="4">
    <source>
        <dbReference type="Proteomes" id="UP000293360"/>
    </source>
</evidence>
<evidence type="ECO:0000256" key="1">
    <source>
        <dbReference type="SAM" id="MobiDB-lite"/>
    </source>
</evidence>
<dbReference type="AlphaFoldDB" id="A0A4V1X8Y8"/>
<proteinExistence type="predicted"/>
<feature type="compositionally biased region" description="Low complexity" evidence="1">
    <location>
        <begin position="190"/>
        <end position="203"/>
    </location>
</feature>
<evidence type="ECO:0000256" key="2">
    <source>
        <dbReference type="SAM" id="Phobius"/>
    </source>
</evidence>
<feature type="transmembrane region" description="Helical" evidence="2">
    <location>
        <begin position="217"/>
        <end position="240"/>
    </location>
</feature>
<feature type="compositionally biased region" description="Basic and acidic residues" evidence="1">
    <location>
        <begin position="339"/>
        <end position="363"/>
    </location>
</feature>
<name>A0A4V1X8Y8_9PEZI</name>
<dbReference type="OrthoDB" id="4770059at2759"/>
<evidence type="ECO:0000313" key="3">
    <source>
        <dbReference type="EMBL" id="RYO83159.1"/>
    </source>
</evidence>
<dbReference type="Proteomes" id="UP000293360">
    <property type="component" value="Unassembled WGS sequence"/>
</dbReference>
<feature type="region of interest" description="Disordered" evidence="1">
    <location>
        <begin position="164"/>
        <end position="213"/>
    </location>
</feature>
<dbReference type="STRING" id="155417.A0A4V1X8Y8"/>
<dbReference type="EMBL" id="QJNU01000910">
    <property type="protein sequence ID" value="RYO83159.1"/>
    <property type="molecule type" value="Genomic_DNA"/>
</dbReference>
<accession>A0A4V1X8Y8</accession>